<dbReference type="PANTHER" id="PTHR42919">
    <property type="entry name" value="N-ALPHA-ACETYLTRANSFERASE"/>
    <property type="match status" value="1"/>
</dbReference>
<evidence type="ECO:0000256" key="1">
    <source>
        <dbReference type="ARBA" id="ARBA00022679"/>
    </source>
</evidence>
<accession>A0A419V0G7</accession>
<dbReference type="Gene3D" id="3.40.630.30">
    <property type="match status" value="1"/>
</dbReference>
<dbReference type="InterPro" id="IPR006464">
    <property type="entry name" value="AcTrfase_RimI/Ard1"/>
</dbReference>
<keyword evidence="5" id="KW-1185">Reference proteome</keyword>
<evidence type="ECO:0000259" key="3">
    <source>
        <dbReference type="PROSITE" id="PS51186"/>
    </source>
</evidence>
<feature type="domain" description="N-acetyltransferase" evidence="3">
    <location>
        <begin position="6"/>
        <end position="151"/>
    </location>
</feature>
<evidence type="ECO:0000313" key="5">
    <source>
        <dbReference type="Proteomes" id="UP000285120"/>
    </source>
</evidence>
<dbReference type="InterPro" id="IPR016181">
    <property type="entry name" value="Acyl_CoA_acyltransferase"/>
</dbReference>
<dbReference type="InterPro" id="IPR051556">
    <property type="entry name" value="N-term/lysine_N-AcTrnsfr"/>
</dbReference>
<comment type="caution">
    <text evidence="4">The sequence shown here is derived from an EMBL/GenBank/DDBJ whole genome shotgun (WGS) entry which is preliminary data.</text>
</comment>
<organism evidence="4 5">
    <name type="scientific">Sinobaca qinghaiensis</name>
    <dbReference type="NCBI Taxonomy" id="342944"/>
    <lineage>
        <taxon>Bacteria</taxon>
        <taxon>Bacillati</taxon>
        <taxon>Bacillota</taxon>
        <taxon>Bacilli</taxon>
        <taxon>Bacillales</taxon>
        <taxon>Sporolactobacillaceae</taxon>
        <taxon>Sinobaca</taxon>
    </lineage>
</organism>
<proteinExistence type="predicted"/>
<dbReference type="GO" id="GO:0008080">
    <property type="term" value="F:N-acetyltransferase activity"/>
    <property type="evidence" value="ECO:0007669"/>
    <property type="project" value="InterPro"/>
</dbReference>
<dbReference type="PROSITE" id="PS51186">
    <property type="entry name" value="GNAT"/>
    <property type="match status" value="1"/>
</dbReference>
<dbReference type="CDD" id="cd04301">
    <property type="entry name" value="NAT_SF"/>
    <property type="match status" value="1"/>
</dbReference>
<dbReference type="AlphaFoldDB" id="A0A419V0G7"/>
<reference evidence="4 5" key="1">
    <citation type="submission" date="2018-09" db="EMBL/GenBank/DDBJ databases">
        <title>Genomic Encyclopedia of Archaeal and Bacterial Type Strains, Phase II (KMG-II): from individual species to whole genera.</title>
        <authorList>
            <person name="Goeker M."/>
        </authorList>
    </citation>
    <scope>NUCLEOTIDE SEQUENCE [LARGE SCALE GENOMIC DNA]</scope>
    <source>
        <strain evidence="4 5">DSM 17008</strain>
    </source>
</reference>
<keyword evidence="1 4" id="KW-0808">Transferase</keyword>
<evidence type="ECO:0000313" key="4">
    <source>
        <dbReference type="EMBL" id="RKD71427.1"/>
    </source>
</evidence>
<evidence type="ECO:0000256" key="2">
    <source>
        <dbReference type="ARBA" id="ARBA00023315"/>
    </source>
</evidence>
<dbReference type="RefSeq" id="WP_211326995.1">
    <property type="nucleotide sequence ID" value="NZ_RAPK01000010.1"/>
</dbReference>
<protein>
    <submittedName>
        <fullName evidence="4">Ribosomal-protein-alanine N-acetyltransferase</fullName>
    </submittedName>
</protein>
<dbReference type="Pfam" id="PF00583">
    <property type="entry name" value="Acetyltransf_1"/>
    <property type="match status" value="1"/>
</dbReference>
<dbReference type="PANTHER" id="PTHR42919:SF8">
    <property type="entry name" value="N-ALPHA-ACETYLTRANSFERASE 50"/>
    <property type="match status" value="1"/>
</dbReference>
<dbReference type="InterPro" id="IPR000182">
    <property type="entry name" value="GNAT_dom"/>
</dbReference>
<dbReference type="Proteomes" id="UP000285120">
    <property type="component" value="Unassembled WGS sequence"/>
</dbReference>
<name>A0A419V0G7_9BACL</name>
<keyword evidence="2" id="KW-0012">Acyltransferase</keyword>
<sequence length="156" mass="17994">MIDKQTTVRLMTAEDVDGVYKVEVDAFSVPWTKEAFENEVLLNQFAYYLVAEYEGEIVGYCGVWIIMDEAHITNIAVHQSKRGLGIGDALLRHVLELSLTYGALTMTLEVRTSNHLAQNLYRKYGFEAGGIRKNYYTDNQEDALVMWVNLKERYWQ</sequence>
<dbReference type="SUPFAM" id="SSF55729">
    <property type="entry name" value="Acyl-CoA N-acyltransferases (Nat)"/>
    <property type="match status" value="1"/>
</dbReference>
<dbReference type="EMBL" id="RAPK01000010">
    <property type="protein sequence ID" value="RKD71427.1"/>
    <property type="molecule type" value="Genomic_DNA"/>
</dbReference>
<dbReference type="NCBIfam" id="TIGR01575">
    <property type="entry name" value="rimI"/>
    <property type="match status" value="1"/>
</dbReference>
<gene>
    <name evidence="4" type="ORF">ATL39_2824</name>
</gene>